<dbReference type="Proteomes" id="UP000261758">
    <property type="component" value="Chromosome"/>
</dbReference>
<evidence type="ECO:0000313" key="1">
    <source>
        <dbReference type="EMBL" id="AXV82213.1"/>
    </source>
</evidence>
<organism evidence="1 2">
    <name type="scientific">Ralstonia solanacearum</name>
    <name type="common">Pseudomonas solanacearum</name>
    <dbReference type="NCBI Taxonomy" id="305"/>
    <lineage>
        <taxon>Bacteria</taxon>
        <taxon>Pseudomonadati</taxon>
        <taxon>Pseudomonadota</taxon>
        <taxon>Betaproteobacteria</taxon>
        <taxon>Burkholderiales</taxon>
        <taxon>Burkholderiaceae</taxon>
        <taxon>Ralstonia</taxon>
        <taxon>Ralstonia solanacearum species complex</taxon>
    </lineage>
</organism>
<name>A0AAD0S7M2_RALSL</name>
<sequence length="81" mass="8810">MRPITPLDPSGMSAEARVAEVAATLARALRRLRTLPIPNAVRDGQEALGFSSPQRVHSNPAVRVRKAVRAAAVQQHSKEFE</sequence>
<proteinExistence type="predicted"/>
<evidence type="ECO:0000313" key="2">
    <source>
        <dbReference type="Proteomes" id="UP000261758"/>
    </source>
</evidence>
<dbReference type="EMBL" id="CP022759">
    <property type="protein sequence ID" value="AXV82213.1"/>
    <property type="molecule type" value="Genomic_DNA"/>
</dbReference>
<protein>
    <submittedName>
        <fullName evidence="1">Uncharacterized protein</fullName>
    </submittedName>
</protein>
<reference evidence="1 2" key="1">
    <citation type="submission" date="2017-08" db="EMBL/GenBank/DDBJ databases">
        <title>Genome sequences of Ralstonia solanacearum Species Complex (RSSC) isolated from Potato bacterial wilts in Korea.</title>
        <authorList>
            <person name="Cho H."/>
            <person name="Song E.-S."/>
            <person name="Lee Y.K."/>
            <person name="Lee S."/>
            <person name="Lee S.-W."/>
            <person name="Jo A."/>
            <person name="Kim J.-G."/>
            <person name="Hwang I."/>
        </authorList>
    </citation>
    <scope>NUCLEOTIDE SEQUENCE [LARGE SCALE GENOMIC DNA]</scope>
    <source>
        <strain evidence="1 2">T98</strain>
    </source>
</reference>
<accession>A0AAD0S7M2</accession>
<dbReference type="AlphaFoldDB" id="A0AAD0S7M2"/>
<gene>
    <name evidence="1" type="ORF">CJO77_12105</name>
</gene>